<keyword evidence="3" id="KW-0804">Transcription</keyword>
<dbReference type="Gene3D" id="1.10.10.60">
    <property type="entry name" value="Homeodomain-like"/>
    <property type="match status" value="1"/>
</dbReference>
<dbReference type="AlphaFoldDB" id="A0A370GHH9"/>
<dbReference type="Proteomes" id="UP000255355">
    <property type="component" value="Unassembled WGS sequence"/>
</dbReference>
<evidence type="ECO:0000256" key="2">
    <source>
        <dbReference type="ARBA" id="ARBA00023125"/>
    </source>
</evidence>
<name>A0A370GHH9_9NOCA</name>
<evidence type="ECO:0000256" key="3">
    <source>
        <dbReference type="ARBA" id="ARBA00023163"/>
    </source>
</evidence>
<dbReference type="InterPro" id="IPR009057">
    <property type="entry name" value="Homeodomain-like_sf"/>
</dbReference>
<evidence type="ECO:0000259" key="4">
    <source>
        <dbReference type="PROSITE" id="PS01124"/>
    </source>
</evidence>
<dbReference type="InterPro" id="IPR018060">
    <property type="entry name" value="HTH_AraC"/>
</dbReference>
<dbReference type="GO" id="GO:0003700">
    <property type="term" value="F:DNA-binding transcription factor activity"/>
    <property type="evidence" value="ECO:0007669"/>
    <property type="project" value="InterPro"/>
</dbReference>
<dbReference type="SMART" id="SM00342">
    <property type="entry name" value="HTH_ARAC"/>
    <property type="match status" value="1"/>
</dbReference>
<proteinExistence type="predicted"/>
<dbReference type="STRING" id="1210089.GCA_001613165_06121"/>
<dbReference type="InterPro" id="IPR050204">
    <property type="entry name" value="AraC_XylS_family_regulators"/>
</dbReference>
<dbReference type="OrthoDB" id="4549023at2"/>
<dbReference type="SUPFAM" id="SSF46689">
    <property type="entry name" value="Homeodomain-like"/>
    <property type="match status" value="1"/>
</dbReference>
<protein>
    <submittedName>
        <fullName evidence="5">AraC family transcriptional regulator</fullName>
    </submittedName>
</protein>
<keyword evidence="2" id="KW-0238">DNA-binding</keyword>
<gene>
    <name evidence="5" type="ORF">DFR68_12217</name>
</gene>
<evidence type="ECO:0000256" key="1">
    <source>
        <dbReference type="ARBA" id="ARBA00023015"/>
    </source>
</evidence>
<organism evidence="5 6">
    <name type="scientific">Nocardia mexicana</name>
    <dbReference type="NCBI Taxonomy" id="279262"/>
    <lineage>
        <taxon>Bacteria</taxon>
        <taxon>Bacillati</taxon>
        <taxon>Actinomycetota</taxon>
        <taxon>Actinomycetes</taxon>
        <taxon>Mycobacteriales</taxon>
        <taxon>Nocardiaceae</taxon>
        <taxon>Nocardia</taxon>
    </lineage>
</organism>
<evidence type="ECO:0000313" key="5">
    <source>
        <dbReference type="EMBL" id="RDI43255.1"/>
    </source>
</evidence>
<dbReference type="EMBL" id="QQAZ01000022">
    <property type="protein sequence ID" value="RDI43255.1"/>
    <property type="molecule type" value="Genomic_DNA"/>
</dbReference>
<dbReference type="PANTHER" id="PTHR46796">
    <property type="entry name" value="HTH-TYPE TRANSCRIPTIONAL ACTIVATOR RHAS-RELATED"/>
    <property type="match status" value="1"/>
</dbReference>
<comment type="caution">
    <text evidence="5">The sequence shown here is derived from an EMBL/GenBank/DDBJ whole genome shotgun (WGS) entry which is preliminary data.</text>
</comment>
<evidence type="ECO:0000313" key="6">
    <source>
        <dbReference type="Proteomes" id="UP000255355"/>
    </source>
</evidence>
<keyword evidence="6" id="KW-1185">Reference proteome</keyword>
<accession>A0A370GHH9</accession>
<reference evidence="5 6" key="1">
    <citation type="submission" date="2018-07" db="EMBL/GenBank/DDBJ databases">
        <title>Genomic Encyclopedia of Type Strains, Phase IV (KMG-IV): sequencing the most valuable type-strain genomes for metagenomic binning, comparative biology and taxonomic classification.</title>
        <authorList>
            <person name="Goeker M."/>
        </authorList>
    </citation>
    <scope>NUCLEOTIDE SEQUENCE [LARGE SCALE GENOMIC DNA]</scope>
    <source>
        <strain evidence="5 6">DSM 44952</strain>
    </source>
</reference>
<feature type="domain" description="HTH araC/xylS-type" evidence="4">
    <location>
        <begin position="140"/>
        <end position="238"/>
    </location>
</feature>
<keyword evidence="1" id="KW-0805">Transcription regulation</keyword>
<dbReference type="GO" id="GO:0043565">
    <property type="term" value="F:sequence-specific DNA binding"/>
    <property type="evidence" value="ECO:0007669"/>
    <property type="project" value="InterPro"/>
</dbReference>
<dbReference type="Pfam" id="PF12833">
    <property type="entry name" value="HTH_18"/>
    <property type="match status" value="1"/>
</dbReference>
<dbReference type="PROSITE" id="PS01124">
    <property type="entry name" value="HTH_ARAC_FAMILY_2"/>
    <property type="match status" value="1"/>
</dbReference>
<sequence>MGTGDHGWRGVGHVRPGFMVVSGAIGSAALHAHHSAQVLIARGGVIVLRDRSGREIACRAAIVPPDVPHAVVCGTADGVLAHIDPESVAGAALADSSGRSDAVADWVTAAARLPGGATVPDLLALATTGGDPVDRHPAVSQLLRMLPERLQAGRIRFADLAREVHLSPSRLAHVFSAEIGLPFRPYLRWLRVQRAAELLAAGCSLTDVAHGAGFADSAHLTRVCRSMFGVPPSGYRGIRWVSEPELIDLLFP</sequence>